<comment type="caution">
    <text evidence="1">The sequence shown here is derived from an EMBL/GenBank/DDBJ whole genome shotgun (WGS) entry which is preliminary data.</text>
</comment>
<evidence type="ECO:0000313" key="2">
    <source>
        <dbReference type="EMBL" id="CAL6067109.1"/>
    </source>
</evidence>
<dbReference type="Proteomes" id="UP001642409">
    <property type="component" value="Unassembled WGS sequence"/>
</dbReference>
<organism evidence="1">
    <name type="scientific">Hexamita inflata</name>
    <dbReference type="NCBI Taxonomy" id="28002"/>
    <lineage>
        <taxon>Eukaryota</taxon>
        <taxon>Metamonada</taxon>
        <taxon>Diplomonadida</taxon>
        <taxon>Hexamitidae</taxon>
        <taxon>Hexamitinae</taxon>
        <taxon>Hexamita</taxon>
    </lineage>
</organism>
<proteinExistence type="predicted"/>
<accession>A0AA86RNX4</accession>
<name>A0AA86RNX4_9EUKA</name>
<dbReference type="EMBL" id="CATOUU010001176">
    <property type="protein sequence ID" value="CAI9976968.1"/>
    <property type="molecule type" value="Genomic_DNA"/>
</dbReference>
<dbReference type="EMBL" id="CAXDID020000266">
    <property type="protein sequence ID" value="CAL6067109.1"/>
    <property type="molecule type" value="Genomic_DNA"/>
</dbReference>
<reference evidence="2 3" key="2">
    <citation type="submission" date="2024-07" db="EMBL/GenBank/DDBJ databases">
        <authorList>
            <person name="Akdeniz Z."/>
        </authorList>
    </citation>
    <scope>NUCLEOTIDE SEQUENCE [LARGE SCALE GENOMIC DNA]</scope>
</reference>
<evidence type="ECO:0000313" key="3">
    <source>
        <dbReference type="Proteomes" id="UP001642409"/>
    </source>
</evidence>
<dbReference type="AlphaFoldDB" id="A0AA86RNX4"/>
<keyword evidence="3" id="KW-1185">Reference proteome</keyword>
<protein>
    <submittedName>
        <fullName evidence="2">Hypothetical_protein</fullName>
    </submittedName>
</protein>
<evidence type="ECO:0000313" key="1">
    <source>
        <dbReference type="EMBL" id="CAI9976968.1"/>
    </source>
</evidence>
<sequence length="99" mass="11623">MSTPLNRNGFNCILPGRNFEAAQKINAEQLQYKDLFIQLKKHNEQQNHATLIITWIRLQHRFYTNITISQHTWNSREQSTLCMCVVFIPASGFNILNIF</sequence>
<reference evidence="1" key="1">
    <citation type="submission" date="2023-06" db="EMBL/GenBank/DDBJ databases">
        <authorList>
            <person name="Kurt Z."/>
        </authorList>
    </citation>
    <scope>NUCLEOTIDE SEQUENCE</scope>
</reference>
<gene>
    <name evidence="2" type="ORF">HINF_LOCUS52865</name>
    <name evidence="1" type="ORF">HINF_LOCUS64613</name>
</gene>